<evidence type="ECO:0000313" key="3">
    <source>
        <dbReference type="EMBL" id="KHN79479.1"/>
    </source>
</evidence>
<dbReference type="InterPro" id="IPR007284">
    <property type="entry name" value="Ground-like_dom"/>
</dbReference>
<evidence type="ECO:0000313" key="4">
    <source>
        <dbReference type="EMBL" id="VDM43498.1"/>
    </source>
</evidence>
<dbReference type="Proteomes" id="UP000031036">
    <property type="component" value="Unassembled WGS sequence"/>
</dbReference>
<organism evidence="3 5">
    <name type="scientific">Toxocara canis</name>
    <name type="common">Canine roundworm</name>
    <dbReference type="NCBI Taxonomy" id="6265"/>
    <lineage>
        <taxon>Eukaryota</taxon>
        <taxon>Metazoa</taxon>
        <taxon>Ecdysozoa</taxon>
        <taxon>Nematoda</taxon>
        <taxon>Chromadorea</taxon>
        <taxon>Rhabditida</taxon>
        <taxon>Spirurina</taxon>
        <taxon>Ascaridomorpha</taxon>
        <taxon>Ascaridoidea</taxon>
        <taxon>Toxocaridae</taxon>
        <taxon>Toxocara</taxon>
    </lineage>
</organism>
<accession>A0A0B2VDD2</accession>
<evidence type="ECO:0000256" key="1">
    <source>
        <dbReference type="SAM" id="SignalP"/>
    </source>
</evidence>
<evidence type="ECO:0000313" key="5">
    <source>
        <dbReference type="Proteomes" id="UP000031036"/>
    </source>
</evidence>
<feature type="domain" description="Ground-like" evidence="2">
    <location>
        <begin position="53"/>
        <end position="121"/>
    </location>
</feature>
<dbReference type="EMBL" id="JPKZ01001907">
    <property type="protein sequence ID" value="KHN79479.1"/>
    <property type="molecule type" value="Genomic_DNA"/>
</dbReference>
<feature type="signal peptide" evidence="1">
    <location>
        <begin position="1"/>
        <end position="18"/>
    </location>
</feature>
<gene>
    <name evidence="3" type="ORF">Tcan_08554</name>
    <name evidence="4" type="ORF">TCNE_LOCUS12177</name>
</gene>
<feature type="chain" id="PRO_5010412437" description="Ground-like domain-containing protein" evidence="1">
    <location>
        <begin position="19"/>
        <end position="125"/>
    </location>
</feature>
<dbReference type="Pfam" id="PF04155">
    <property type="entry name" value="Ground-like"/>
    <property type="match status" value="1"/>
</dbReference>
<dbReference type="EMBL" id="UYWY01021147">
    <property type="protein sequence ID" value="VDM43498.1"/>
    <property type="molecule type" value="Genomic_DNA"/>
</dbReference>
<evidence type="ECO:0000259" key="2">
    <source>
        <dbReference type="Pfam" id="PF04155"/>
    </source>
</evidence>
<sequence length="125" mass="14153">MITRHCVLVIGLVSVVNGGIIDRLQTETDQSYTIDPFYLKSPMTDKDEFAEPLCTDWMLQVTMENSMTNDTEESEESIRRAAEAVLETRLDVVCAKGELSYATYTRTFCKVSDGEMTCYAFEPLQ</sequence>
<protein>
    <recommendedName>
        <fullName evidence="2">Ground-like domain-containing protein</fullName>
    </recommendedName>
</protein>
<reference evidence="4" key="2">
    <citation type="submission" date="2018-11" db="EMBL/GenBank/DDBJ databases">
        <authorList>
            <consortium name="Pathogen Informatics"/>
        </authorList>
    </citation>
    <scope>NUCLEOTIDE SEQUENCE [LARGE SCALE GENOMIC DNA]</scope>
</reference>
<name>A0A0B2VDD2_TOXCA</name>
<dbReference type="OrthoDB" id="5812274at2759"/>
<keyword evidence="5" id="KW-1185">Reference proteome</keyword>
<dbReference type="STRING" id="6265.A0A0B2VDD2"/>
<proteinExistence type="predicted"/>
<keyword evidence="1" id="KW-0732">Signal</keyword>
<reference evidence="3 5" key="1">
    <citation type="submission" date="2014-11" db="EMBL/GenBank/DDBJ databases">
        <title>Genetic blueprint of the zoonotic pathogen Toxocara canis.</title>
        <authorList>
            <person name="Zhu X.-Q."/>
            <person name="Korhonen P.K."/>
            <person name="Cai H."/>
            <person name="Young N.D."/>
            <person name="Nejsum P."/>
            <person name="von Samson-Himmelstjerna G."/>
            <person name="Boag P.R."/>
            <person name="Tan P."/>
            <person name="Li Q."/>
            <person name="Min J."/>
            <person name="Yang Y."/>
            <person name="Wang X."/>
            <person name="Fang X."/>
            <person name="Hall R.S."/>
            <person name="Hofmann A."/>
            <person name="Sternberg P.W."/>
            <person name="Jex A.R."/>
            <person name="Gasser R.B."/>
        </authorList>
    </citation>
    <scope>NUCLEOTIDE SEQUENCE [LARGE SCALE GENOMIC DNA]</scope>
    <source>
        <strain evidence="3">PN_DK_2014</strain>
    </source>
</reference>
<dbReference type="AlphaFoldDB" id="A0A0B2VDD2"/>